<protein>
    <recommendedName>
        <fullName evidence="13">Ribosome maturation protein SBDS</fullName>
    </recommendedName>
</protein>
<evidence type="ECO:0000259" key="9">
    <source>
        <dbReference type="Pfam" id="PF09377"/>
    </source>
</evidence>
<comment type="subunit">
    <text evidence="7">Associates with the 60S ribosomal subunit.</text>
</comment>
<dbReference type="InterPro" id="IPR002140">
    <property type="entry name" value="Sdo1/SBDS"/>
</dbReference>
<sequence length="401" mass="45312">MSQRGGTRGSSTVKQPVGQKKLTNVAVVRLKKHGMRFEVACYQNKVLSWRTRVEKDIDEVLQSHTVYSNVSKGVLAKSKDMIAAFGTNDLSAICTEIMQKGELQVAGKERDSMLSTQKRDIATIVMEKTINTETQRPYTINMIESLMHEIHFAVDPHNSSKKQALEVIGELQKHFPIKRAPMRVRLIVPEESLPSLMEKLNAWNSEIVSKDESGNQVSLVCEIEPSLYRVCEALVRNLHGRLEMLAVSVHFQKDTNVDHYDDHEDFIEPNHHHPTVSLNTAELDEIKLSEELQKQSISTVSNGTDKVVSAVNDDAEKNTAEKNAAEKNAAEAEVVEVKQSKCSTCNAFVGDVKQYREHFKSEWHKHNLRRKTRQLPPLTADECLESIDMSDGKSDLKEYSF</sequence>
<keyword evidence="5" id="KW-0690">Ribosome biogenesis</keyword>
<dbReference type="EMBL" id="JAJJMA010230408">
    <property type="protein sequence ID" value="MCL7042034.1"/>
    <property type="molecule type" value="Genomic_DNA"/>
</dbReference>
<evidence type="ECO:0000256" key="6">
    <source>
        <dbReference type="ARBA" id="ARBA00023242"/>
    </source>
</evidence>
<dbReference type="PANTHER" id="PTHR10927:SF1">
    <property type="entry name" value="RIBOSOME MATURATION PROTEIN SBDS"/>
    <property type="match status" value="1"/>
</dbReference>
<dbReference type="Gene3D" id="1.10.10.900">
    <property type="entry name" value="SBDS protein C-terminal domain, subdomain 1"/>
    <property type="match status" value="1"/>
</dbReference>
<evidence type="ECO:0000256" key="5">
    <source>
        <dbReference type="ARBA" id="ARBA00022517"/>
    </source>
</evidence>
<dbReference type="Pfam" id="PF01172">
    <property type="entry name" value="SBDS_N"/>
    <property type="match status" value="1"/>
</dbReference>
<feature type="domain" description="Ribosome maturation protein SDO1/SBDS central" evidence="9">
    <location>
        <begin position="119"/>
        <end position="180"/>
    </location>
</feature>
<dbReference type="InterPro" id="IPR037188">
    <property type="entry name" value="Sdo1/SBDS_central_sf"/>
</dbReference>
<dbReference type="FunFam" id="1.10.10.900:FF:000001">
    <property type="entry name" value="SBDS, ribosome maturation factor"/>
    <property type="match status" value="1"/>
</dbReference>
<dbReference type="PROSITE" id="PS01267">
    <property type="entry name" value="UPF0023"/>
    <property type="match status" value="1"/>
</dbReference>
<evidence type="ECO:0000313" key="12">
    <source>
        <dbReference type="Proteomes" id="UP001177140"/>
    </source>
</evidence>
<dbReference type="InterPro" id="IPR036786">
    <property type="entry name" value="Ribosome_mat_SBDS_N_sf"/>
</dbReference>
<dbReference type="SUPFAM" id="SSF89895">
    <property type="entry name" value="FYSH domain"/>
    <property type="match status" value="1"/>
</dbReference>
<dbReference type="GO" id="GO:0005634">
    <property type="term" value="C:nucleus"/>
    <property type="evidence" value="ECO:0007669"/>
    <property type="project" value="UniProtKB-SubCell"/>
</dbReference>
<feature type="domain" description="Ribosome maturation protein SDO1/SBDS N-terminal" evidence="8">
    <location>
        <begin position="24"/>
        <end position="110"/>
    </location>
</feature>
<accession>A0AA41VIX7</accession>
<evidence type="ECO:0000256" key="2">
    <source>
        <dbReference type="ARBA" id="ARBA00004496"/>
    </source>
</evidence>
<dbReference type="NCBIfam" id="TIGR00291">
    <property type="entry name" value="RNA_SBDS"/>
    <property type="match status" value="1"/>
</dbReference>
<evidence type="ECO:0000256" key="7">
    <source>
        <dbReference type="ARBA" id="ARBA00049708"/>
    </source>
</evidence>
<comment type="caution">
    <text evidence="11">The sequence shown here is derived from an EMBL/GenBank/DDBJ whole genome shotgun (WGS) entry which is preliminary data.</text>
</comment>
<evidence type="ECO:0000256" key="4">
    <source>
        <dbReference type="ARBA" id="ARBA00022490"/>
    </source>
</evidence>
<dbReference type="Gene3D" id="3.30.70.240">
    <property type="match status" value="1"/>
</dbReference>
<dbReference type="SUPFAM" id="SSF109728">
    <property type="entry name" value="Hypothetical protein AF0491, middle domain"/>
    <property type="match status" value="1"/>
</dbReference>
<dbReference type="InterPro" id="IPR019783">
    <property type="entry name" value="SDO1/SBDS_N"/>
</dbReference>
<dbReference type="SUPFAM" id="SSF57667">
    <property type="entry name" value="beta-beta-alpha zinc fingers"/>
    <property type="match status" value="1"/>
</dbReference>
<dbReference type="InterPro" id="IPR018978">
    <property type="entry name" value="SDO1/SBDS_central"/>
</dbReference>
<dbReference type="GO" id="GO:0042256">
    <property type="term" value="P:cytosolic ribosome assembly"/>
    <property type="evidence" value="ECO:0007669"/>
    <property type="project" value="InterPro"/>
</dbReference>
<dbReference type="AlphaFoldDB" id="A0AA41VIX7"/>
<evidence type="ECO:0000256" key="3">
    <source>
        <dbReference type="ARBA" id="ARBA00007433"/>
    </source>
</evidence>
<dbReference type="GO" id="GO:0005737">
    <property type="term" value="C:cytoplasm"/>
    <property type="evidence" value="ECO:0007669"/>
    <property type="project" value="UniProtKB-SubCell"/>
</dbReference>
<reference evidence="11" key="1">
    <citation type="submission" date="2022-03" db="EMBL/GenBank/DDBJ databases">
        <title>A functionally conserved STORR gene fusion in Papaver species that diverged 16.8 million years ago.</title>
        <authorList>
            <person name="Catania T."/>
        </authorList>
    </citation>
    <scope>NUCLEOTIDE SEQUENCE</scope>
    <source>
        <strain evidence="11">S-191538</strain>
    </source>
</reference>
<keyword evidence="6" id="KW-0539">Nucleus</keyword>
<feature type="domain" description="Ribosome maturation protein SDO1/SBDS C-terminal" evidence="10">
    <location>
        <begin position="182"/>
        <end position="245"/>
    </location>
</feature>
<comment type="subcellular location">
    <subcellularLocation>
        <location evidence="2">Cytoplasm</location>
    </subcellularLocation>
    <subcellularLocation>
        <location evidence="1">Nucleus</location>
    </subcellularLocation>
</comment>
<dbReference type="Proteomes" id="UP001177140">
    <property type="component" value="Unassembled WGS sequence"/>
</dbReference>
<evidence type="ECO:0000259" key="8">
    <source>
        <dbReference type="Pfam" id="PF01172"/>
    </source>
</evidence>
<evidence type="ECO:0000256" key="1">
    <source>
        <dbReference type="ARBA" id="ARBA00004123"/>
    </source>
</evidence>
<comment type="similarity">
    <text evidence="3">Belongs to the SDO1/SBDS family.</text>
</comment>
<organism evidence="11 12">
    <name type="scientific">Papaver nudicaule</name>
    <name type="common">Iceland poppy</name>
    <dbReference type="NCBI Taxonomy" id="74823"/>
    <lineage>
        <taxon>Eukaryota</taxon>
        <taxon>Viridiplantae</taxon>
        <taxon>Streptophyta</taxon>
        <taxon>Embryophyta</taxon>
        <taxon>Tracheophyta</taxon>
        <taxon>Spermatophyta</taxon>
        <taxon>Magnoliopsida</taxon>
        <taxon>Ranunculales</taxon>
        <taxon>Papaveraceae</taxon>
        <taxon>Papaveroideae</taxon>
        <taxon>Papaver</taxon>
    </lineage>
</organism>
<dbReference type="PANTHER" id="PTHR10927">
    <property type="entry name" value="RIBOSOME MATURATION PROTEIN SBDS"/>
    <property type="match status" value="1"/>
</dbReference>
<dbReference type="InterPro" id="IPR036236">
    <property type="entry name" value="Znf_C2H2_sf"/>
</dbReference>
<dbReference type="InterPro" id="IPR046928">
    <property type="entry name" value="SDO1/SBDS_C"/>
</dbReference>
<evidence type="ECO:0008006" key="13">
    <source>
        <dbReference type="Google" id="ProtNLM"/>
    </source>
</evidence>
<proteinExistence type="inferred from homology"/>
<dbReference type="Pfam" id="PF09377">
    <property type="entry name" value="SBDS_domain_II"/>
    <property type="match status" value="1"/>
</dbReference>
<dbReference type="InterPro" id="IPR039100">
    <property type="entry name" value="Sdo1/SBDS-like"/>
</dbReference>
<evidence type="ECO:0000259" key="10">
    <source>
        <dbReference type="Pfam" id="PF20268"/>
    </source>
</evidence>
<dbReference type="InterPro" id="IPR018023">
    <property type="entry name" value="Ribosome_mat_SBDS_CS"/>
</dbReference>
<gene>
    <name evidence="11" type="ORF">MKW94_019345</name>
</gene>
<dbReference type="Pfam" id="PF20268">
    <property type="entry name" value="SBDS_C"/>
    <property type="match status" value="1"/>
</dbReference>
<dbReference type="Gene3D" id="3.30.1250.10">
    <property type="entry name" value="Ribosome maturation protein SBDS, N-terminal domain"/>
    <property type="match status" value="1"/>
</dbReference>
<evidence type="ECO:0000313" key="11">
    <source>
        <dbReference type="EMBL" id="MCL7042034.1"/>
    </source>
</evidence>
<name>A0AA41VIX7_PAPNU</name>
<dbReference type="FunFam" id="3.30.1250.10:FF:000001">
    <property type="entry name" value="SBDS, ribosome maturation factor"/>
    <property type="match status" value="1"/>
</dbReference>
<keyword evidence="4" id="KW-0963">Cytoplasm</keyword>
<keyword evidence="12" id="KW-1185">Reference proteome</keyword>